<comment type="caution">
    <text evidence="3">The sequence shown here is derived from an EMBL/GenBank/DDBJ whole genome shotgun (WGS) entry which is preliminary data.</text>
</comment>
<feature type="signal peptide" evidence="2">
    <location>
        <begin position="1"/>
        <end position="28"/>
    </location>
</feature>
<evidence type="ECO:0000313" key="3">
    <source>
        <dbReference type="EMBL" id="NEU96129.1"/>
    </source>
</evidence>
<protein>
    <submittedName>
        <fullName evidence="3">Uncharacterized protein</fullName>
    </submittedName>
</protein>
<gene>
    <name evidence="3" type="ORF">FNJ47_09855</name>
</gene>
<evidence type="ECO:0000313" key="4">
    <source>
        <dbReference type="Proteomes" id="UP000468531"/>
    </source>
</evidence>
<feature type="compositionally biased region" description="Polar residues" evidence="1">
    <location>
        <begin position="47"/>
        <end position="66"/>
    </location>
</feature>
<reference evidence="3 4" key="1">
    <citation type="journal article" date="2020" name="Arch. Microbiol.">
        <title>Bradyrhizobium uaiense sp. nov., a new highly efficient cowpea symbiont.</title>
        <authorList>
            <person name="Cabral Michel D."/>
            <person name="Azarias Guimaraes A."/>
            <person name="Martins da Costa E."/>
            <person name="Soares de Carvalho T."/>
            <person name="Balsanelli E."/>
            <person name="Willems A."/>
            <person name="Maltempi de Souza E."/>
            <person name="de Souza Moreira F.M."/>
        </authorList>
    </citation>
    <scope>NUCLEOTIDE SEQUENCE [LARGE SCALE GENOMIC DNA]</scope>
    <source>
        <strain evidence="3 4">UFLA 03-164</strain>
    </source>
</reference>
<feature type="compositionally biased region" description="Low complexity" evidence="1">
    <location>
        <begin position="30"/>
        <end position="39"/>
    </location>
</feature>
<dbReference type="AlphaFoldDB" id="A0A6P1BCW9"/>
<dbReference type="RefSeq" id="WP_163152867.1">
    <property type="nucleotide sequence ID" value="NZ_VKHP01000027.1"/>
</dbReference>
<accession>A0A6P1BCW9</accession>
<organism evidence="3 4">
    <name type="scientific">Bradyrhizobium uaiense</name>
    <dbReference type="NCBI Taxonomy" id="2594946"/>
    <lineage>
        <taxon>Bacteria</taxon>
        <taxon>Pseudomonadati</taxon>
        <taxon>Pseudomonadota</taxon>
        <taxon>Alphaproteobacteria</taxon>
        <taxon>Hyphomicrobiales</taxon>
        <taxon>Nitrobacteraceae</taxon>
        <taxon>Bradyrhizobium</taxon>
    </lineage>
</organism>
<sequence length="89" mass="9365">MRTPPQKFGTLAAFLSAGVFLFGAQAFAQTASPPSTTATRPAKVLPDQTSAPSNAPPATTGQTTGETSRDPTIKKMNDDEKRKVDEKGK</sequence>
<evidence type="ECO:0000256" key="1">
    <source>
        <dbReference type="SAM" id="MobiDB-lite"/>
    </source>
</evidence>
<keyword evidence="2" id="KW-0732">Signal</keyword>
<keyword evidence="4" id="KW-1185">Reference proteome</keyword>
<proteinExistence type="predicted"/>
<feature type="compositionally biased region" description="Basic and acidic residues" evidence="1">
    <location>
        <begin position="67"/>
        <end position="89"/>
    </location>
</feature>
<name>A0A6P1BCW9_9BRAD</name>
<dbReference type="Proteomes" id="UP000468531">
    <property type="component" value="Unassembled WGS sequence"/>
</dbReference>
<feature type="region of interest" description="Disordered" evidence="1">
    <location>
        <begin position="30"/>
        <end position="89"/>
    </location>
</feature>
<dbReference type="EMBL" id="VKHP01000027">
    <property type="protein sequence ID" value="NEU96129.1"/>
    <property type="molecule type" value="Genomic_DNA"/>
</dbReference>
<evidence type="ECO:0000256" key="2">
    <source>
        <dbReference type="SAM" id="SignalP"/>
    </source>
</evidence>
<feature type="chain" id="PRO_5026926562" evidence="2">
    <location>
        <begin position="29"/>
        <end position="89"/>
    </location>
</feature>